<protein>
    <submittedName>
        <fullName evidence="10">Tyrosine aminotransferase</fullName>
    </submittedName>
</protein>
<comment type="caution">
    <text evidence="10">The sequence shown here is derived from an EMBL/GenBank/DDBJ whole genome shotgun (WGS) entry which is preliminary data.</text>
</comment>
<evidence type="ECO:0000256" key="3">
    <source>
        <dbReference type="ARBA" id="ARBA00022576"/>
    </source>
</evidence>
<dbReference type="NCBIfam" id="TIGR01265">
    <property type="entry name" value="tyr_nico_aTase"/>
    <property type="match status" value="1"/>
</dbReference>
<evidence type="ECO:0000256" key="6">
    <source>
        <dbReference type="PIRNR" id="PIRNR000517"/>
    </source>
</evidence>
<evidence type="ECO:0000256" key="4">
    <source>
        <dbReference type="ARBA" id="ARBA00022679"/>
    </source>
</evidence>
<keyword evidence="4 10" id="KW-0808">Transferase</keyword>
<keyword evidence="11" id="KW-1185">Reference proteome</keyword>
<dbReference type="Pfam" id="PF00155">
    <property type="entry name" value="Aminotran_1_2"/>
    <property type="match status" value="1"/>
</dbReference>
<dbReference type="EMBL" id="ATMH01002008">
    <property type="protein sequence ID" value="EPY33758.1"/>
    <property type="molecule type" value="Genomic_DNA"/>
</dbReference>
<dbReference type="GO" id="GO:0030170">
    <property type="term" value="F:pyridoxal phosphate binding"/>
    <property type="evidence" value="ECO:0007669"/>
    <property type="project" value="InterPro"/>
</dbReference>
<evidence type="ECO:0000256" key="8">
    <source>
        <dbReference type="SAM" id="MobiDB-lite"/>
    </source>
</evidence>
<dbReference type="Gene3D" id="3.90.1150.10">
    <property type="entry name" value="Aspartate Aminotransferase, domain 1"/>
    <property type="match status" value="1"/>
</dbReference>
<dbReference type="SUPFAM" id="SSF53383">
    <property type="entry name" value="PLP-dependent transferases"/>
    <property type="match status" value="1"/>
</dbReference>
<dbReference type="InterPro" id="IPR004839">
    <property type="entry name" value="Aminotransferase_I/II_large"/>
</dbReference>
<evidence type="ECO:0000259" key="9">
    <source>
        <dbReference type="Pfam" id="PF00155"/>
    </source>
</evidence>
<evidence type="ECO:0000313" key="10">
    <source>
        <dbReference type="EMBL" id="EPY33758.1"/>
    </source>
</evidence>
<dbReference type="Proteomes" id="UP000015354">
    <property type="component" value="Unassembled WGS sequence"/>
</dbReference>
<evidence type="ECO:0000256" key="1">
    <source>
        <dbReference type="ARBA" id="ARBA00001933"/>
    </source>
</evidence>
<reference evidence="10 11" key="1">
    <citation type="journal article" date="2013" name="PLoS ONE">
        <title>Predicting the Proteins of Angomonas deanei, Strigomonas culicis and Their Respective Endosymbionts Reveals New Aspects of the Trypanosomatidae Family.</title>
        <authorList>
            <person name="Motta M.C."/>
            <person name="Martins A.C."/>
            <person name="de Souza S.S."/>
            <person name="Catta-Preta C.M."/>
            <person name="Silva R."/>
            <person name="Klein C.C."/>
            <person name="de Almeida L.G."/>
            <person name="de Lima Cunha O."/>
            <person name="Ciapina L.P."/>
            <person name="Brocchi M."/>
            <person name="Colabardini A.C."/>
            <person name="de Araujo Lima B."/>
            <person name="Machado C.R."/>
            <person name="de Almeida Soares C.M."/>
            <person name="Probst C.M."/>
            <person name="de Menezes C.B."/>
            <person name="Thompson C.E."/>
            <person name="Bartholomeu D.C."/>
            <person name="Gradia D.F."/>
            <person name="Pavoni D.P."/>
            <person name="Grisard E.C."/>
            <person name="Fantinatti-Garboggini F."/>
            <person name="Marchini F.K."/>
            <person name="Rodrigues-Luiz G.F."/>
            <person name="Wagner G."/>
            <person name="Goldman G.H."/>
            <person name="Fietto J.L."/>
            <person name="Elias M.C."/>
            <person name="Goldman M.H."/>
            <person name="Sagot M.F."/>
            <person name="Pereira M."/>
            <person name="Stoco P.H."/>
            <person name="de Mendonca-Neto R.P."/>
            <person name="Teixeira S.M."/>
            <person name="Maciel T.E."/>
            <person name="de Oliveira Mendes T.A."/>
            <person name="Urmenyi T.P."/>
            <person name="de Souza W."/>
            <person name="Schenkman S."/>
            <person name="de Vasconcelos A.T."/>
        </authorList>
    </citation>
    <scope>NUCLEOTIDE SEQUENCE [LARGE SCALE GENOMIC DNA]</scope>
</reference>
<dbReference type="CDD" id="cd00609">
    <property type="entry name" value="AAT_like"/>
    <property type="match status" value="1"/>
</dbReference>
<dbReference type="PIRSF" id="PIRSF000517">
    <property type="entry name" value="Tyr_transaminase"/>
    <property type="match status" value="1"/>
</dbReference>
<evidence type="ECO:0000256" key="5">
    <source>
        <dbReference type="ARBA" id="ARBA00022898"/>
    </source>
</evidence>
<keyword evidence="5 6" id="KW-0663">Pyridoxal phosphate</keyword>
<proteinExistence type="inferred from homology"/>
<organism evidence="10 11">
    <name type="scientific">Strigomonas culicis</name>
    <dbReference type="NCBI Taxonomy" id="28005"/>
    <lineage>
        <taxon>Eukaryota</taxon>
        <taxon>Discoba</taxon>
        <taxon>Euglenozoa</taxon>
        <taxon>Kinetoplastea</taxon>
        <taxon>Metakinetoplastina</taxon>
        <taxon>Trypanosomatida</taxon>
        <taxon>Trypanosomatidae</taxon>
        <taxon>Strigomonadinae</taxon>
        <taxon>Strigomonas</taxon>
    </lineage>
</organism>
<dbReference type="InterPro" id="IPR015421">
    <property type="entry name" value="PyrdxlP-dep_Trfase_major"/>
</dbReference>
<keyword evidence="3 10" id="KW-0032">Aminotransferase</keyword>
<dbReference type="InterPro" id="IPR005958">
    <property type="entry name" value="TyrNic_aminoTrfase"/>
</dbReference>
<dbReference type="GO" id="GO:0006572">
    <property type="term" value="P:L-tyrosine catabolic process"/>
    <property type="evidence" value="ECO:0007669"/>
    <property type="project" value="TreeGrafter"/>
</dbReference>
<comment type="similarity">
    <text evidence="2 6">Belongs to the class-I pyridoxal-phosphate-dependent aminotransferase family.</text>
</comment>
<dbReference type="InterPro" id="IPR015422">
    <property type="entry name" value="PyrdxlP-dep_Trfase_small"/>
</dbReference>
<dbReference type="Gene3D" id="3.40.640.10">
    <property type="entry name" value="Type I PLP-dependent aspartate aminotransferase-like (Major domain)"/>
    <property type="match status" value="1"/>
</dbReference>
<dbReference type="OrthoDB" id="7042322at2759"/>
<accession>S9UY39</accession>
<dbReference type="PANTHER" id="PTHR45744:SF2">
    <property type="entry name" value="TYROSINE AMINOTRANSFERASE"/>
    <property type="match status" value="1"/>
</dbReference>
<dbReference type="AlphaFoldDB" id="S9UY39"/>
<dbReference type="PRINTS" id="PR00753">
    <property type="entry name" value="ACCSYNTHASE"/>
</dbReference>
<gene>
    <name evidence="10" type="ORF">STCU_02008</name>
</gene>
<dbReference type="InterPro" id="IPR015424">
    <property type="entry name" value="PyrdxlP-dep_Trfase"/>
</dbReference>
<dbReference type="PANTHER" id="PTHR45744">
    <property type="entry name" value="TYROSINE AMINOTRANSFERASE"/>
    <property type="match status" value="1"/>
</dbReference>
<feature type="domain" description="Aminotransferase class I/classII large" evidence="9">
    <location>
        <begin position="68"/>
        <end position="434"/>
    </location>
</feature>
<feature type="region of interest" description="Disordered" evidence="8">
    <location>
        <begin position="8"/>
        <end position="36"/>
    </location>
</feature>
<evidence type="ECO:0000256" key="2">
    <source>
        <dbReference type="ARBA" id="ARBA00007441"/>
    </source>
</evidence>
<evidence type="ECO:0000313" key="11">
    <source>
        <dbReference type="Proteomes" id="UP000015354"/>
    </source>
</evidence>
<comment type="cofactor">
    <cofactor evidence="1 6 7">
        <name>pyridoxal 5'-phosphate</name>
        <dbReference type="ChEBI" id="CHEBI:597326"/>
    </cofactor>
</comment>
<evidence type="ECO:0000256" key="7">
    <source>
        <dbReference type="PIRSR" id="PIRSR000517-1"/>
    </source>
</evidence>
<feature type="modified residue" description="N6-(pyridoxal phosphate)lysine" evidence="7">
    <location>
        <position position="281"/>
    </location>
</feature>
<dbReference type="GO" id="GO:0004838">
    <property type="term" value="F:L-tyrosine-2-oxoglutarate transaminase activity"/>
    <property type="evidence" value="ECO:0007669"/>
    <property type="project" value="TreeGrafter"/>
</dbReference>
<sequence length="447" mass="49291">MYILLQHAPPLPSRAAAPAKSPHYRPPPPPPRRMSAPAAHVLEPSFMVQQGENLMNVVYTRPCACTKSQLKISIGDPTFDGNLVTSKEATEALLRQVDAPTNHSYQRPHGHPQACAAVAEFWGKHFAGDHAANIKVDNVVLACGGSEAILHTLTALCDEGDNVLLPAPGFAQYPYVCDAYQIEKRMYHMTSDDNWEVNLDEIRTLVDDRTKAILLNNPSNPCGSNWSRSHVEAIIRLCEELHLAIIADEIYAGIVYAGQTFTSVASFSTEVPRFIIAGTAKAFMAPGWRLGWTIVVDERNYVANIVTGMKNLAIMSMGPNALLQHALPDLLRNTPESYFEKNNKEIEANAVYFAKSVRERCPGLSCGEPQGALYLMVKVDLSRFPHYATDVDFYQALEDEENVQVVPGTYMGSPGYFRACITRPAAIIEEVMERMAAFCTRHATPAA</sequence>
<name>S9UY39_9TRYP</name>